<proteinExistence type="predicted"/>
<accession>A0A0P1FD89</accession>
<name>A0A0P1FD89_THAGE</name>
<dbReference type="PROSITE" id="PS51257">
    <property type="entry name" value="PROKAR_LIPOPROTEIN"/>
    <property type="match status" value="1"/>
</dbReference>
<dbReference type="RefSeq" id="WP_058263016.1">
    <property type="nucleotide sequence ID" value="NZ_CP051181.1"/>
</dbReference>
<dbReference type="Proteomes" id="UP000051587">
    <property type="component" value="Unassembled WGS sequence"/>
</dbReference>
<evidence type="ECO:0000313" key="1">
    <source>
        <dbReference type="EMBL" id="CUH66167.1"/>
    </source>
</evidence>
<dbReference type="STRING" id="53501.SAMN04488043_1044"/>
<gene>
    <name evidence="1" type="ORF">TG4357_02275</name>
</gene>
<organism evidence="1 2">
    <name type="scientific">Thalassovita gelatinovora</name>
    <name type="common">Thalassobius gelatinovorus</name>
    <dbReference type="NCBI Taxonomy" id="53501"/>
    <lineage>
        <taxon>Bacteria</taxon>
        <taxon>Pseudomonadati</taxon>
        <taxon>Pseudomonadota</taxon>
        <taxon>Alphaproteobacteria</taxon>
        <taxon>Rhodobacterales</taxon>
        <taxon>Roseobacteraceae</taxon>
        <taxon>Thalassovita</taxon>
    </lineage>
</organism>
<dbReference type="AlphaFoldDB" id="A0A0P1FD89"/>
<dbReference type="OrthoDB" id="7659063at2"/>
<protein>
    <submittedName>
        <fullName evidence="1">Uncharacterized protein</fullName>
    </submittedName>
</protein>
<dbReference type="EMBL" id="CYSA01000023">
    <property type="protein sequence ID" value="CUH66167.1"/>
    <property type="molecule type" value="Genomic_DNA"/>
</dbReference>
<evidence type="ECO:0000313" key="2">
    <source>
        <dbReference type="Proteomes" id="UP000051587"/>
    </source>
</evidence>
<keyword evidence="2" id="KW-1185">Reference proteome</keyword>
<reference evidence="1 2" key="1">
    <citation type="submission" date="2015-09" db="EMBL/GenBank/DDBJ databases">
        <authorList>
            <consortium name="Swine Surveillance"/>
        </authorList>
    </citation>
    <scope>NUCLEOTIDE SEQUENCE [LARGE SCALE GENOMIC DNA]</scope>
    <source>
        <strain evidence="1 2">CECT 4357</strain>
    </source>
</reference>
<sequence>MKARVWIIGCATVLVAACENGQSSSSEGGFYKELPEGVRAIAATNQDLTAVRIDPADGCYVYRYVGPVETTFLPLRTADGRPICSREPDAAPVG</sequence>